<evidence type="ECO:0000259" key="23">
    <source>
        <dbReference type="PROSITE" id="PS50011"/>
    </source>
</evidence>
<keyword evidence="12 21" id="KW-0547">Nucleotide-binding</keyword>
<dbReference type="GO" id="GO:0005929">
    <property type="term" value="C:cilium"/>
    <property type="evidence" value="ECO:0007669"/>
    <property type="project" value="UniProtKB-SubCell"/>
</dbReference>
<evidence type="ECO:0000256" key="2">
    <source>
        <dbReference type="ARBA" id="ARBA00004123"/>
    </source>
</evidence>
<evidence type="ECO:0000256" key="14">
    <source>
        <dbReference type="ARBA" id="ARBA00022840"/>
    </source>
</evidence>
<comment type="catalytic activity">
    <reaction evidence="20">
        <text>L-seryl-[protein] + ATP = O-phospho-L-seryl-[protein] + ADP + H(+)</text>
        <dbReference type="Rhea" id="RHEA:17989"/>
        <dbReference type="Rhea" id="RHEA-COMP:9863"/>
        <dbReference type="Rhea" id="RHEA-COMP:11604"/>
        <dbReference type="ChEBI" id="CHEBI:15378"/>
        <dbReference type="ChEBI" id="CHEBI:29999"/>
        <dbReference type="ChEBI" id="CHEBI:30616"/>
        <dbReference type="ChEBI" id="CHEBI:83421"/>
        <dbReference type="ChEBI" id="CHEBI:456216"/>
        <dbReference type="EC" id="2.7.11.1"/>
    </reaction>
</comment>
<comment type="cofactor">
    <cofactor evidence="1">
        <name>Mg(2+)</name>
        <dbReference type="ChEBI" id="CHEBI:18420"/>
    </cofactor>
</comment>
<protein>
    <recommendedName>
        <fullName evidence="6">non-specific serine/threonine protein kinase</fullName>
        <ecNumber evidence="6">2.7.11.1</ecNumber>
    </recommendedName>
</protein>
<evidence type="ECO:0000256" key="8">
    <source>
        <dbReference type="ARBA" id="ARBA00022527"/>
    </source>
</evidence>
<evidence type="ECO:0000256" key="12">
    <source>
        <dbReference type="ARBA" id="ARBA00022741"/>
    </source>
</evidence>
<accession>A0A1J1IQJ7</accession>
<reference evidence="24 25" key="1">
    <citation type="submission" date="2015-04" db="EMBL/GenBank/DDBJ databases">
        <authorList>
            <person name="Syromyatnikov M.Y."/>
            <person name="Popov V.N."/>
        </authorList>
    </citation>
    <scope>NUCLEOTIDE SEQUENCE [LARGE SCALE GENOMIC DNA]</scope>
</reference>
<evidence type="ECO:0000256" key="9">
    <source>
        <dbReference type="ARBA" id="ARBA00022553"/>
    </source>
</evidence>
<keyword evidence="9" id="KW-0597">Phosphoprotein</keyword>
<dbReference type="Gene3D" id="1.10.510.10">
    <property type="entry name" value="Transferase(Phosphotransferase) domain 1"/>
    <property type="match status" value="1"/>
</dbReference>
<dbReference type="PROSITE" id="PS00108">
    <property type="entry name" value="PROTEIN_KINASE_ST"/>
    <property type="match status" value="1"/>
</dbReference>
<evidence type="ECO:0000256" key="21">
    <source>
        <dbReference type="PROSITE-ProRule" id="PRU10141"/>
    </source>
</evidence>
<comment type="subcellular location">
    <subcellularLocation>
        <location evidence="3">Cell projection</location>
        <location evidence="3">Cilium</location>
    </subcellularLocation>
    <subcellularLocation>
        <location evidence="4">Cytoplasm</location>
        <location evidence="4">Cytoskeleton</location>
    </subcellularLocation>
    <subcellularLocation>
        <location evidence="2">Nucleus</location>
    </subcellularLocation>
</comment>
<dbReference type="SUPFAM" id="SSF56112">
    <property type="entry name" value="Protein kinase-like (PK-like)"/>
    <property type="match status" value="1"/>
</dbReference>
<keyword evidence="25" id="KW-1185">Reference proteome</keyword>
<evidence type="ECO:0000256" key="1">
    <source>
        <dbReference type="ARBA" id="ARBA00001946"/>
    </source>
</evidence>
<gene>
    <name evidence="24" type="primary">putative Serine</name>
    <name evidence="24" type="synonym">threonine-protein kinase ICK</name>
    <name evidence="24" type="ORF">CLUMA_CG014031</name>
</gene>
<feature type="binding site" evidence="21">
    <location>
        <position position="33"/>
    </location>
    <ligand>
        <name>ATP</name>
        <dbReference type="ChEBI" id="CHEBI:30616"/>
    </ligand>
</feature>
<dbReference type="GO" id="GO:0004674">
    <property type="term" value="F:protein serine/threonine kinase activity"/>
    <property type="evidence" value="ECO:0007669"/>
    <property type="project" value="UniProtKB-KW"/>
</dbReference>
<evidence type="ECO:0000256" key="4">
    <source>
        <dbReference type="ARBA" id="ARBA00004245"/>
    </source>
</evidence>
<evidence type="ECO:0000313" key="24">
    <source>
        <dbReference type="EMBL" id="CRL00777.1"/>
    </source>
</evidence>
<dbReference type="EMBL" id="CVRI01000054">
    <property type="protein sequence ID" value="CRL00777.1"/>
    <property type="molecule type" value="Genomic_DNA"/>
</dbReference>
<organism evidence="24 25">
    <name type="scientific">Clunio marinus</name>
    <dbReference type="NCBI Taxonomy" id="568069"/>
    <lineage>
        <taxon>Eukaryota</taxon>
        <taxon>Metazoa</taxon>
        <taxon>Ecdysozoa</taxon>
        <taxon>Arthropoda</taxon>
        <taxon>Hexapoda</taxon>
        <taxon>Insecta</taxon>
        <taxon>Pterygota</taxon>
        <taxon>Neoptera</taxon>
        <taxon>Endopterygota</taxon>
        <taxon>Diptera</taxon>
        <taxon>Nematocera</taxon>
        <taxon>Chironomoidea</taxon>
        <taxon>Chironomidae</taxon>
        <taxon>Clunio</taxon>
    </lineage>
</organism>
<feature type="compositionally biased region" description="Basic and acidic residues" evidence="22">
    <location>
        <begin position="395"/>
        <end position="412"/>
    </location>
</feature>
<dbReference type="Pfam" id="PF00069">
    <property type="entry name" value="Pkinase"/>
    <property type="match status" value="1"/>
</dbReference>
<keyword evidence="15" id="KW-0460">Magnesium</keyword>
<comment type="similarity">
    <text evidence="5">Belongs to the protein kinase superfamily. CMGC Ser/Thr protein kinase family. CDC2/CDKX subfamily.</text>
</comment>
<dbReference type="InterPro" id="IPR050117">
    <property type="entry name" value="MAPK"/>
</dbReference>
<feature type="region of interest" description="Disordered" evidence="22">
    <location>
        <begin position="658"/>
        <end position="681"/>
    </location>
</feature>
<evidence type="ECO:0000256" key="6">
    <source>
        <dbReference type="ARBA" id="ARBA00012513"/>
    </source>
</evidence>
<feature type="domain" description="Protein kinase" evidence="23">
    <location>
        <begin position="4"/>
        <end position="284"/>
    </location>
</feature>
<dbReference type="PROSITE" id="PS00107">
    <property type="entry name" value="PROTEIN_KINASE_ATP"/>
    <property type="match status" value="1"/>
</dbReference>
<evidence type="ECO:0000256" key="7">
    <source>
        <dbReference type="ARBA" id="ARBA00022490"/>
    </source>
</evidence>
<dbReference type="SMART" id="SM00220">
    <property type="entry name" value="S_TKc"/>
    <property type="match status" value="1"/>
</dbReference>
<dbReference type="InterPro" id="IPR011009">
    <property type="entry name" value="Kinase-like_dom_sf"/>
</dbReference>
<feature type="region of interest" description="Disordered" evidence="22">
    <location>
        <begin position="395"/>
        <end position="419"/>
    </location>
</feature>
<evidence type="ECO:0000256" key="15">
    <source>
        <dbReference type="ARBA" id="ARBA00022842"/>
    </source>
</evidence>
<dbReference type="Proteomes" id="UP000183832">
    <property type="component" value="Unassembled WGS sequence"/>
</dbReference>
<evidence type="ECO:0000256" key="5">
    <source>
        <dbReference type="ARBA" id="ARBA00006485"/>
    </source>
</evidence>
<evidence type="ECO:0000256" key="22">
    <source>
        <dbReference type="SAM" id="MobiDB-lite"/>
    </source>
</evidence>
<evidence type="ECO:0000256" key="3">
    <source>
        <dbReference type="ARBA" id="ARBA00004138"/>
    </source>
</evidence>
<keyword evidence="13" id="KW-0418">Kinase</keyword>
<keyword evidence="7" id="KW-0963">Cytoplasm</keyword>
<keyword evidence="18" id="KW-0966">Cell projection</keyword>
<dbReference type="InterPro" id="IPR017441">
    <property type="entry name" value="Protein_kinase_ATP_BS"/>
</dbReference>
<dbReference type="CDD" id="cd07830">
    <property type="entry name" value="STKc_MAK_like"/>
    <property type="match status" value="1"/>
</dbReference>
<dbReference type="FunFam" id="3.30.200.20:FF:000071">
    <property type="entry name" value="serine/threonine-protein kinase MAK isoform X1"/>
    <property type="match status" value="1"/>
</dbReference>
<dbReference type="GO" id="GO:0005856">
    <property type="term" value="C:cytoskeleton"/>
    <property type="evidence" value="ECO:0007669"/>
    <property type="project" value="UniProtKB-SubCell"/>
</dbReference>
<dbReference type="FunFam" id="1.10.510.10:FF:000104">
    <property type="entry name" value="serine/threonine-protein kinase MAK isoform X1"/>
    <property type="match status" value="1"/>
</dbReference>
<evidence type="ECO:0000256" key="16">
    <source>
        <dbReference type="ARBA" id="ARBA00023212"/>
    </source>
</evidence>
<evidence type="ECO:0000256" key="13">
    <source>
        <dbReference type="ARBA" id="ARBA00022777"/>
    </source>
</evidence>
<dbReference type="EC" id="2.7.11.1" evidence="6"/>
<proteinExistence type="inferred from homology"/>
<keyword evidence="8" id="KW-0723">Serine/threonine-protein kinase</keyword>
<sequence length="681" mass="78447">MNRYVVLSQLGDGTYGTVVLGKRKDTSEKVAIKRMKRKYYSWEEAMALREVKSLKKLSHANVVKLKEVIRENDILYFVFEFMEENLYQLIKDRSTHFPESTVQMILLQILAGLAFMHRHGFFHRDLKPENLLCNGPELVKIADFGLAREIRSRPPYTDYVSTRWYRAPEVLLHSTKYSSAIDLWAVGCIASELYTFRPLFPGSSEVDQLFKVCSVLGTPEKDEWPEGHRLAAAIQFKFPECPKLPMSSIVTGASQQGLKFVEDLLSWNPDKRPNAQQSQRYPYFMNMKNSSSTSLHQKSLQNYNNVLSIMDVEALDDSSINNKFKIRSGFSQRPDVDDTNGILLSRLQRNIKDNDSGSFSTTNHETTKNQTKFQSNFNIINDMFNNMKIDTNNNDKDFKAIKDSDKDQDLQVKTENPPQKLKDRENEKINDVFINLLNDKNDSFYLNNSFNSNQGFFLHEPKPSGNFQKRRQRNDSSLSFSKLTKGIVDNSFDEGFFDSSNVAARQAVEQIGKNINKKWDDFVDDDIASILGNEIKPSERNFSDLQIDDLLGKVSYSKSEHSKYPTTVPITNSTNRRGSFVNDLFASNFDQKHLSASVVMNRRQQPEQQTFISNNQCVKLNISGIVSGNSRPEYKLNNVAIKLFPWEQQSQKFVQKENQEKNTQHEINKKGKEFNCEIRHN</sequence>
<dbReference type="PROSITE" id="PS50011">
    <property type="entry name" value="PROTEIN_KINASE_DOM"/>
    <property type="match status" value="1"/>
</dbReference>
<evidence type="ECO:0000313" key="25">
    <source>
        <dbReference type="Proteomes" id="UP000183832"/>
    </source>
</evidence>
<evidence type="ECO:0000256" key="11">
    <source>
        <dbReference type="ARBA" id="ARBA00022723"/>
    </source>
</evidence>
<evidence type="ECO:0000256" key="17">
    <source>
        <dbReference type="ARBA" id="ARBA00023242"/>
    </source>
</evidence>
<name>A0A1J1IQJ7_9DIPT</name>
<keyword evidence="10" id="KW-0808">Transferase</keyword>
<dbReference type="GO" id="GO:0046872">
    <property type="term" value="F:metal ion binding"/>
    <property type="evidence" value="ECO:0007669"/>
    <property type="project" value="UniProtKB-KW"/>
</dbReference>
<dbReference type="GO" id="GO:0005634">
    <property type="term" value="C:nucleus"/>
    <property type="evidence" value="ECO:0007669"/>
    <property type="project" value="UniProtKB-SubCell"/>
</dbReference>
<evidence type="ECO:0000256" key="20">
    <source>
        <dbReference type="ARBA" id="ARBA00048679"/>
    </source>
</evidence>
<dbReference type="Gene3D" id="3.30.200.20">
    <property type="entry name" value="Phosphorylase Kinase, domain 1"/>
    <property type="match status" value="1"/>
</dbReference>
<dbReference type="GO" id="GO:0005524">
    <property type="term" value="F:ATP binding"/>
    <property type="evidence" value="ECO:0007669"/>
    <property type="project" value="UniProtKB-UniRule"/>
</dbReference>
<keyword evidence="14 21" id="KW-0067">ATP-binding</keyword>
<dbReference type="InterPro" id="IPR000719">
    <property type="entry name" value="Prot_kinase_dom"/>
</dbReference>
<dbReference type="PANTHER" id="PTHR24055">
    <property type="entry name" value="MITOGEN-ACTIVATED PROTEIN KINASE"/>
    <property type="match status" value="1"/>
</dbReference>
<keyword evidence="11" id="KW-0479">Metal-binding</keyword>
<comment type="catalytic activity">
    <reaction evidence="19">
        <text>L-threonyl-[protein] + ATP = O-phospho-L-threonyl-[protein] + ADP + H(+)</text>
        <dbReference type="Rhea" id="RHEA:46608"/>
        <dbReference type="Rhea" id="RHEA-COMP:11060"/>
        <dbReference type="Rhea" id="RHEA-COMP:11605"/>
        <dbReference type="ChEBI" id="CHEBI:15378"/>
        <dbReference type="ChEBI" id="CHEBI:30013"/>
        <dbReference type="ChEBI" id="CHEBI:30616"/>
        <dbReference type="ChEBI" id="CHEBI:61977"/>
        <dbReference type="ChEBI" id="CHEBI:456216"/>
        <dbReference type="EC" id="2.7.11.1"/>
    </reaction>
</comment>
<dbReference type="AlphaFoldDB" id="A0A1J1IQJ7"/>
<evidence type="ECO:0000256" key="10">
    <source>
        <dbReference type="ARBA" id="ARBA00022679"/>
    </source>
</evidence>
<keyword evidence="16" id="KW-0206">Cytoskeleton</keyword>
<keyword evidence="17" id="KW-0539">Nucleus</keyword>
<dbReference type="STRING" id="568069.A0A1J1IQJ7"/>
<dbReference type="OrthoDB" id="2158884at2759"/>
<evidence type="ECO:0000256" key="19">
    <source>
        <dbReference type="ARBA" id="ARBA00047899"/>
    </source>
</evidence>
<dbReference type="InterPro" id="IPR008271">
    <property type="entry name" value="Ser/Thr_kinase_AS"/>
</dbReference>
<evidence type="ECO:0000256" key="18">
    <source>
        <dbReference type="ARBA" id="ARBA00023273"/>
    </source>
</evidence>